<gene>
    <name evidence="2" type="ORF">SAMN05421647_103156</name>
</gene>
<evidence type="ECO:0000313" key="3">
    <source>
        <dbReference type="Proteomes" id="UP000186895"/>
    </source>
</evidence>
<dbReference type="Proteomes" id="UP000186895">
    <property type="component" value="Unassembled WGS sequence"/>
</dbReference>
<keyword evidence="1" id="KW-0812">Transmembrane</keyword>
<keyword evidence="1" id="KW-1133">Transmembrane helix</keyword>
<keyword evidence="3" id="KW-1185">Reference proteome</keyword>
<feature type="transmembrane region" description="Helical" evidence="1">
    <location>
        <begin position="41"/>
        <end position="61"/>
    </location>
</feature>
<dbReference type="RefSeq" id="WP_076462352.1">
    <property type="nucleotide sequence ID" value="NZ_FTMN01000003.1"/>
</dbReference>
<keyword evidence="1" id="KW-0472">Membrane</keyword>
<sequence length="62" mass="7124">MGLQDRKWYAEDRKRRDAMNVKTGASGWNTSPTSLDMKQNLFWMSVTLNVILAGSLAYVLMR</sequence>
<reference evidence="2 3" key="1">
    <citation type="submission" date="2017-01" db="EMBL/GenBank/DDBJ databases">
        <authorList>
            <person name="Mah S.A."/>
            <person name="Swanson W.J."/>
            <person name="Moy G.W."/>
            <person name="Vacquier V.D."/>
        </authorList>
    </citation>
    <scope>NUCLEOTIDE SEQUENCE [LARGE SCALE GENOMIC DNA]</scope>
    <source>
        <strain evidence="2 3">DSM 7027</strain>
    </source>
</reference>
<evidence type="ECO:0000256" key="1">
    <source>
        <dbReference type="SAM" id="Phobius"/>
    </source>
</evidence>
<dbReference type="AlphaFoldDB" id="A0A1N6R7F2"/>
<name>A0A1N6R7F2_9GAMM</name>
<dbReference type="EMBL" id="FTMN01000003">
    <property type="protein sequence ID" value="SIQ24795.1"/>
    <property type="molecule type" value="Genomic_DNA"/>
</dbReference>
<proteinExistence type="predicted"/>
<accession>A0A1N6R7F2</accession>
<evidence type="ECO:0000313" key="2">
    <source>
        <dbReference type="EMBL" id="SIQ24795.1"/>
    </source>
</evidence>
<protein>
    <submittedName>
        <fullName evidence="2">Uncharacterized protein</fullName>
    </submittedName>
</protein>
<organism evidence="2 3">
    <name type="scientific">Marinobacterium stanieri</name>
    <dbReference type="NCBI Taxonomy" id="49186"/>
    <lineage>
        <taxon>Bacteria</taxon>
        <taxon>Pseudomonadati</taxon>
        <taxon>Pseudomonadota</taxon>
        <taxon>Gammaproteobacteria</taxon>
        <taxon>Oceanospirillales</taxon>
        <taxon>Oceanospirillaceae</taxon>
        <taxon>Marinobacterium</taxon>
    </lineage>
</organism>